<dbReference type="Pfam" id="PF03450">
    <property type="entry name" value="CO_deh_flav_C"/>
    <property type="match status" value="1"/>
</dbReference>
<sequence>MSIFSPLVLHQPASISEAVALLAAGGRDCAPLAGGTWIMRAPIRHEAPPPVFVSLSKISALSAIAISEERVELGAAVTHAALAEAVAGYPDLQVLAEAAGRSANPAIRATATIGGNLCTTSFPAADLLPALLSLDAEVDLARSQGRERLSLEVFLERRAALVPGWLLTRVVVPREAGRSAHARLPLRKAGDYPVAIVSVAIRLCERDRVTKACVAIGAVETVARRWRSLEAVLLGEPVDPERAGAAAERLLYEITGREGIEAPGWYRVHVLPSLVRRAMAGIAESLSSGNSRPCRSP</sequence>
<feature type="domain" description="FAD-binding PCMH-type" evidence="4">
    <location>
        <begin position="2"/>
        <end position="177"/>
    </location>
</feature>
<protein>
    <submittedName>
        <fullName evidence="5">FAD binding domain-containing protein</fullName>
    </submittedName>
</protein>
<dbReference type="Pfam" id="PF00941">
    <property type="entry name" value="FAD_binding_5"/>
    <property type="match status" value="1"/>
</dbReference>
<dbReference type="Gene3D" id="3.30.43.10">
    <property type="entry name" value="Uridine Diphospho-n-acetylenolpyruvylglucosamine Reductase, domain 2"/>
    <property type="match status" value="1"/>
</dbReference>
<dbReference type="SMART" id="SM01092">
    <property type="entry name" value="CO_deh_flav_C"/>
    <property type="match status" value="1"/>
</dbReference>
<organism evidence="5 6">
    <name type="scientific">Lichenifustis flavocetrariae</name>
    <dbReference type="NCBI Taxonomy" id="2949735"/>
    <lineage>
        <taxon>Bacteria</taxon>
        <taxon>Pseudomonadati</taxon>
        <taxon>Pseudomonadota</taxon>
        <taxon>Alphaproteobacteria</taxon>
        <taxon>Hyphomicrobiales</taxon>
        <taxon>Lichenihabitantaceae</taxon>
        <taxon>Lichenifustis</taxon>
    </lineage>
</organism>
<dbReference type="SUPFAM" id="SSF55447">
    <property type="entry name" value="CO dehydrogenase flavoprotein C-terminal domain-like"/>
    <property type="match status" value="1"/>
</dbReference>
<dbReference type="InterPro" id="IPR016169">
    <property type="entry name" value="FAD-bd_PCMH_sub2"/>
</dbReference>
<gene>
    <name evidence="5" type="ORF">M8523_16815</name>
</gene>
<comment type="caution">
    <text evidence="5">The sequence shown here is derived from an EMBL/GenBank/DDBJ whole genome shotgun (WGS) entry which is preliminary data.</text>
</comment>
<dbReference type="EMBL" id="JAMOIM010000011">
    <property type="protein sequence ID" value="MCW6509682.1"/>
    <property type="molecule type" value="Genomic_DNA"/>
</dbReference>
<evidence type="ECO:0000313" key="5">
    <source>
        <dbReference type="EMBL" id="MCW6509682.1"/>
    </source>
</evidence>
<dbReference type="GO" id="GO:0016491">
    <property type="term" value="F:oxidoreductase activity"/>
    <property type="evidence" value="ECO:0007669"/>
    <property type="project" value="UniProtKB-KW"/>
</dbReference>
<dbReference type="SUPFAM" id="SSF56176">
    <property type="entry name" value="FAD-binding/transporter-associated domain-like"/>
    <property type="match status" value="1"/>
</dbReference>
<dbReference type="RefSeq" id="WP_282586056.1">
    <property type="nucleotide sequence ID" value="NZ_JAMOIM010000011.1"/>
</dbReference>
<dbReference type="Proteomes" id="UP001165667">
    <property type="component" value="Unassembled WGS sequence"/>
</dbReference>
<dbReference type="PROSITE" id="PS51387">
    <property type="entry name" value="FAD_PCMH"/>
    <property type="match status" value="1"/>
</dbReference>
<dbReference type="InterPro" id="IPR036318">
    <property type="entry name" value="FAD-bd_PCMH-like_sf"/>
</dbReference>
<proteinExistence type="predicted"/>
<accession>A0AA41YYR6</accession>
<dbReference type="InterPro" id="IPR051312">
    <property type="entry name" value="Diverse_Substr_Oxidored"/>
</dbReference>
<dbReference type="InterPro" id="IPR016167">
    <property type="entry name" value="FAD-bd_PCMH_sub1"/>
</dbReference>
<keyword evidence="3" id="KW-0560">Oxidoreductase</keyword>
<reference evidence="5" key="1">
    <citation type="submission" date="2022-05" db="EMBL/GenBank/DDBJ databases">
        <authorList>
            <person name="Pankratov T."/>
        </authorList>
    </citation>
    <scope>NUCLEOTIDE SEQUENCE</scope>
    <source>
        <strain evidence="5">BP6-180914</strain>
    </source>
</reference>
<evidence type="ECO:0000256" key="2">
    <source>
        <dbReference type="ARBA" id="ARBA00022827"/>
    </source>
</evidence>
<evidence type="ECO:0000259" key="4">
    <source>
        <dbReference type="PROSITE" id="PS51387"/>
    </source>
</evidence>
<dbReference type="InterPro" id="IPR036683">
    <property type="entry name" value="CO_DH_flav_C_dom_sf"/>
</dbReference>
<dbReference type="PANTHER" id="PTHR42659">
    <property type="entry name" value="XANTHINE DEHYDROGENASE SUBUNIT C-RELATED"/>
    <property type="match status" value="1"/>
</dbReference>
<dbReference type="InterPro" id="IPR016166">
    <property type="entry name" value="FAD-bd_PCMH"/>
</dbReference>
<evidence type="ECO:0000256" key="3">
    <source>
        <dbReference type="ARBA" id="ARBA00023002"/>
    </source>
</evidence>
<dbReference type="Gene3D" id="3.30.390.50">
    <property type="entry name" value="CO dehydrogenase flavoprotein, C-terminal domain"/>
    <property type="match status" value="1"/>
</dbReference>
<keyword evidence="2" id="KW-0274">FAD</keyword>
<keyword evidence="1" id="KW-0285">Flavoprotein</keyword>
<dbReference type="GO" id="GO:0071949">
    <property type="term" value="F:FAD binding"/>
    <property type="evidence" value="ECO:0007669"/>
    <property type="project" value="InterPro"/>
</dbReference>
<name>A0AA41YYR6_9HYPH</name>
<keyword evidence="6" id="KW-1185">Reference proteome</keyword>
<dbReference type="InterPro" id="IPR005107">
    <property type="entry name" value="CO_DH_flav_C"/>
</dbReference>
<evidence type="ECO:0000313" key="6">
    <source>
        <dbReference type="Proteomes" id="UP001165667"/>
    </source>
</evidence>
<dbReference type="Gene3D" id="3.30.465.10">
    <property type="match status" value="1"/>
</dbReference>
<dbReference type="InterPro" id="IPR002346">
    <property type="entry name" value="Mopterin_DH_FAD-bd"/>
</dbReference>
<dbReference type="PANTHER" id="PTHR42659:SF2">
    <property type="entry name" value="XANTHINE DEHYDROGENASE SUBUNIT C-RELATED"/>
    <property type="match status" value="1"/>
</dbReference>
<evidence type="ECO:0000256" key="1">
    <source>
        <dbReference type="ARBA" id="ARBA00022630"/>
    </source>
</evidence>
<dbReference type="AlphaFoldDB" id="A0AA41YYR6"/>